<evidence type="ECO:0000313" key="2">
    <source>
        <dbReference type="EMBL" id="MDY0404655.1"/>
    </source>
</evidence>
<gene>
    <name evidence="2" type="ORF">P5G51_003875</name>
</gene>
<dbReference type="RefSeq" id="WP_306068334.1">
    <property type="nucleotide sequence ID" value="NZ_JAROCA020000001.1"/>
</dbReference>
<feature type="transmembrane region" description="Helical" evidence="1">
    <location>
        <begin position="69"/>
        <end position="91"/>
    </location>
</feature>
<protein>
    <recommendedName>
        <fullName evidence="4">DUF2975 domain-containing protein</fullName>
    </recommendedName>
</protein>
<dbReference type="EMBL" id="JAROCA020000001">
    <property type="protein sequence ID" value="MDY0404655.1"/>
    <property type="molecule type" value="Genomic_DNA"/>
</dbReference>
<accession>A0ABU5CE95</accession>
<keyword evidence="1" id="KW-0812">Transmembrane</keyword>
<evidence type="ECO:0000313" key="3">
    <source>
        <dbReference type="Proteomes" id="UP001228376"/>
    </source>
</evidence>
<reference evidence="2 3" key="1">
    <citation type="submission" date="2023-10" db="EMBL/GenBank/DDBJ databases">
        <title>179-bfca-hs.</title>
        <authorList>
            <person name="Miliotis G."/>
            <person name="Sengupta P."/>
            <person name="Hameed A."/>
            <person name="Chuvochina M."/>
            <person name="Mcdonagh F."/>
            <person name="Simpson A.C."/>
            <person name="Singh N.K."/>
            <person name="Rekha P.D."/>
            <person name="Raman K."/>
            <person name="Hugenholtz P."/>
            <person name="Venkateswaran K."/>
        </authorList>
    </citation>
    <scope>NUCLEOTIDE SEQUENCE [LARGE SCALE GENOMIC DNA]</scope>
    <source>
        <strain evidence="2 3">179-BFC-A-HS</strain>
    </source>
</reference>
<feature type="transmembrane region" description="Helical" evidence="1">
    <location>
        <begin position="138"/>
        <end position="160"/>
    </location>
</feature>
<comment type="caution">
    <text evidence="2">The sequence shown here is derived from an EMBL/GenBank/DDBJ whole genome shotgun (WGS) entry which is preliminary data.</text>
</comment>
<keyword evidence="3" id="KW-1185">Reference proteome</keyword>
<sequence length="178" mass="20317">MRSNNQKYQLRYEDTTFFGLMKIAGLSILKTWSIMWAVLFTASLLLFMYHSGNLVNDLNELSKKAADLLLSASASIFGIVIASLSVTVALFHESILKSLLESKLLHTYLIPFWKAVVLWATSILLCFLLIFFNSIGNIFFVPYLMAFEVFVFFYATFYTVRLTGLVIQLALQRAQIKE</sequence>
<evidence type="ECO:0000256" key="1">
    <source>
        <dbReference type="SAM" id="Phobius"/>
    </source>
</evidence>
<keyword evidence="1" id="KW-1133">Transmembrane helix</keyword>
<evidence type="ECO:0008006" key="4">
    <source>
        <dbReference type="Google" id="ProtNLM"/>
    </source>
</evidence>
<organism evidence="2 3">
    <name type="scientific">Tigheibacillus jepli</name>
    <dbReference type="NCBI Taxonomy" id="3035914"/>
    <lineage>
        <taxon>Bacteria</taxon>
        <taxon>Bacillati</taxon>
        <taxon>Bacillota</taxon>
        <taxon>Bacilli</taxon>
        <taxon>Bacillales</taxon>
        <taxon>Bacillaceae</taxon>
        <taxon>Tigheibacillus</taxon>
    </lineage>
</organism>
<feature type="transmembrane region" description="Helical" evidence="1">
    <location>
        <begin position="112"/>
        <end position="132"/>
    </location>
</feature>
<feature type="transmembrane region" description="Helical" evidence="1">
    <location>
        <begin position="31"/>
        <end position="49"/>
    </location>
</feature>
<dbReference type="Proteomes" id="UP001228376">
    <property type="component" value="Unassembled WGS sequence"/>
</dbReference>
<keyword evidence="1" id="KW-0472">Membrane</keyword>
<proteinExistence type="predicted"/>
<name>A0ABU5CE95_9BACI</name>